<dbReference type="PANTHER" id="PTHR43792">
    <property type="entry name" value="GNAT FAMILY, PUTATIVE (AFU_ORTHOLOGUE AFUA_3G00765)-RELATED-RELATED"/>
    <property type="match status" value="1"/>
</dbReference>
<dbReference type="SUPFAM" id="SSF55729">
    <property type="entry name" value="Acyl-CoA N-acyltransferases (Nat)"/>
    <property type="match status" value="1"/>
</dbReference>
<keyword evidence="1 5" id="KW-0808">Transferase</keyword>
<dbReference type="OrthoDB" id="9804153at2"/>
<comment type="caution">
    <text evidence="5">The sequence shown here is derived from an EMBL/GenBank/DDBJ whole genome shotgun (WGS) entry which is preliminary data.</text>
</comment>
<dbReference type="RefSeq" id="WP_160586425.1">
    <property type="nucleotide sequence ID" value="NZ_BMHN01000001.1"/>
</dbReference>
<reference evidence="5 6" key="1">
    <citation type="journal article" date="2016" name="Int. J. Syst. Evol. Microbiol.">
        <title>Pyruvatibacter mobilis gen. nov., sp. nov., a marine bacterium from the culture broth of Picochlorum sp. 122.</title>
        <authorList>
            <person name="Wang G."/>
            <person name="Tang M."/>
            <person name="Wu H."/>
            <person name="Dai S."/>
            <person name="Li T."/>
            <person name="Chen C."/>
            <person name="He H."/>
            <person name="Fan J."/>
            <person name="Xiang W."/>
            <person name="Li X."/>
        </authorList>
    </citation>
    <scope>NUCLEOTIDE SEQUENCE [LARGE SCALE GENOMIC DNA]</scope>
    <source>
        <strain evidence="5 6">GYP-11</strain>
    </source>
</reference>
<dbReference type="GO" id="GO:0016747">
    <property type="term" value="F:acyltransferase activity, transferring groups other than amino-acyl groups"/>
    <property type="evidence" value="ECO:0007669"/>
    <property type="project" value="InterPro"/>
</dbReference>
<dbReference type="GeneID" id="300656358"/>
<dbReference type="InterPro" id="IPR000182">
    <property type="entry name" value="GNAT_dom"/>
</dbReference>
<dbReference type="AlphaFoldDB" id="A0A845Q726"/>
<dbReference type="Gene3D" id="3.40.630.30">
    <property type="match status" value="1"/>
</dbReference>
<protein>
    <submittedName>
        <fullName evidence="5">GNAT family N-acetyltransferase</fullName>
    </submittedName>
</protein>
<evidence type="ECO:0000259" key="4">
    <source>
        <dbReference type="PROSITE" id="PS51186"/>
    </source>
</evidence>
<evidence type="ECO:0000256" key="3">
    <source>
        <dbReference type="ARBA" id="ARBA00038502"/>
    </source>
</evidence>
<sequence length="197" mass="21658">MSDIAIETGRLEMRPLAPGDADALARIASDERVGLKLGLVPCPCSVAEVESWIAAAPAQIDAGTDYLLTVRDRASGTIIGSAGLDELIEQGISGREYDLGYWFDPAWWGKGLGSECALALRDWAFETLKTGGLRASCLMDNQASAHVLEKAGFHYMNTVLKYRPARRRTALVAQFRMDKPRWERCVRRERNTEGVAA</sequence>
<evidence type="ECO:0000256" key="2">
    <source>
        <dbReference type="ARBA" id="ARBA00023315"/>
    </source>
</evidence>
<organism evidence="5 6">
    <name type="scientific">Pyruvatibacter mobilis</name>
    <dbReference type="NCBI Taxonomy" id="1712261"/>
    <lineage>
        <taxon>Bacteria</taxon>
        <taxon>Pseudomonadati</taxon>
        <taxon>Pseudomonadota</taxon>
        <taxon>Alphaproteobacteria</taxon>
        <taxon>Hyphomicrobiales</taxon>
        <taxon>Parvibaculaceae</taxon>
        <taxon>Pyruvatibacter</taxon>
    </lineage>
</organism>
<comment type="similarity">
    <text evidence="3">Belongs to the acetyltransferase family. RimJ subfamily.</text>
</comment>
<keyword evidence="6" id="KW-1185">Reference proteome</keyword>
<dbReference type="PROSITE" id="PS51186">
    <property type="entry name" value="GNAT"/>
    <property type="match status" value="1"/>
</dbReference>
<keyword evidence="2" id="KW-0012">Acyltransferase</keyword>
<dbReference type="EMBL" id="WXYQ01000001">
    <property type="protein sequence ID" value="NBG94302.1"/>
    <property type="molecule type" value="Genomic_DNA"/>
</dbReference>
<feature type="domain" description="N-acetyltransferase" evidence="4">
    <location>
        <begin position="11"/>
        <end position="178"/>
    </location>
</feature>
<dbReference type="Proteomes" id="UP000470384">
    <property type="component" value="Unassembled WGS sequence"/>
</dbReference>
<accession>A0A845Q726</accession>
<proteinExistence type="inferred from homology"/>
<evidence type="ECO:0000256" key="1">
    <source>
        <dbReference type="ARBA" id="ARBA00022679"/>
    </source>
</evidence>
<dbReference type="PANTHER" id="PTHR43792:SF8">
    <property type="entry name" value="[RIBOSOMAL PROTEIN US5]-ALANINE N-ACETYLTRANSFERASE"/>
    <property type="match status" value="1"/>
</dbReference>
<name>A0A845Q726_9HYPH</name>
<dbReference type="InterPro" id="IPR051531">
    <property type="entry name" value="N-acetyltransferase"/>
</dbReference>
<dbReference type="Pfam" id="PF13302">
    <property type="entry name" value="Acetyltransf_3"/>
    <property type="match status" value="1"/>
</dbReference>
<dbReference type="InterPro" id="IPR016181">
    <property type="entry name" value="Acyl_CoA_acyltransferase"/>
</dbReference>
<evidence type="ECO:0000313" key="5">
    <source>
        <dbReference type="EMBL" id="NBG94302.1"/>
    </source>
</evidence>
<evidence type="ECO:0000313" key="6">
    <source>
        <dbReference type="Proteomes" id="UP000470384"/>
    </source>
</evidence>
<gene>
    <name evidence="5" type="ORF">GTQ45_00985</name>
</gene>